<dbReference type="Pfam" id="PF07690">
    <property type="entry name" value="MFS_1"/>
    <property type="match status" value="1"/>
</dbReference>
<organism evidence="8 9">
    <name type="scientific">Mycena rosella</name>
    <name type="common">Pink bonnet</name>
    <name type="synonym">Agaricus rosellus</name>
    <dbReference type="NCBI Taxonomy" id="1033263"/>
    <lineage>
        <taxon>Eukaryota</taxon>
        <taxon>Fungi</taxon>
        <taxon>Dikarya</taxon>
        <taxon>Basidiomycota</taxon>
        <taxon>Agaricomycotina</taxon>
        <taxon>Agaricomycetes</taxon>
        <taxon>Agaricomycetidae</taxon>
        <taxon>Agaricales</taxon>
        <taxon>Marasmiineae</taxon>
        <taxon>Mycenaceae</taxon>
        <taxon>Mycena</taxon>
    </lineage>
</organism>
<dbReference type="PANTHER" id="PTHR23504">
    <property type="entry name" value="MAJOR FACILITATOR SUPERFAMILY DOMAIN-CONTAINING PROTEIN 10"/>
    <property type="match status" value="1"/>
</dbReference>
<evidence type="ECO:0000313" key="9">
    <source>
        <dbReference type="Proteomes" id="UP001221757"/>
    </source>
</evidence>
<dbReference type="Proteomes" id="UP001221757">
    <property type="component" value="Unassembled WGS sequence"/>
</dbReference>
<evidence type="ECO:0000256" key="5">
    <source>
        <dbReference type="ARBA" id="ARBA00023136"/>
    </source>
</evidence>
<dbReference type="InterPro" id="IPR036259">
    <property type="entry name" value="MFS_trans_sf"/>
</dbReference>
<evidence type="ECO:0000259" key="7">
    <source>
        <dbReference type="PROSITE" id="PS50850"/>
    </source>
</evidence>
<dbReference type="PROSITE" id="PS50850">
    <property type="entry name" value="MFS"/>
    <property type="match status" value="1"/>
</dbReference>
<feature type="transmembrane region" description="Helical" evidence="6">
    <location>
        <begin position="96"/>
        <end position="121"/>
    </location>
</feature>
<accession>A0AAD7GEG0</accession>
<proteinExistence type="predicted"/>
<dbReference type="PANTHER" id="PTHR23504:SF15">
    <property type="entry name" value="MAJOR FACILITATOR SUPERFAMILY (MFS) PROFILE DOMAIN-CONTAINING PROTEIN"/>
    <property type="match status" value="1"/>
</dbReference>
<feature type="transmembrane region" description="Helical" evidence="6">
    <location>
        <begin position="345"/>
        <end position="366"/>
    </location>
</feature>
<evidence type="ECO:0000256" key="2">
    <source>
        <dbReference type="ARBA" id="ARBA00022448"/>
    </source>
</evidence>
<keyword evidence="2" id="KW-0813">Transport</keyword>
<keyword evidence="3 6" id="KW-0812">Transmembrane</keyword>
<dbReference type="SUPFAM" id="SSF103473">
    <property type="entry name" value="MFS general substrate transporter"/>
    <property type="match status" value="1"/>
</dbReference>
<keyword evidence="4 6" id="KW-1133">Transmembrane helix</keyword>
<comment type="caution">
    <text evidence="8">The sequence shown here is derived from an EMBL/GenBank/DDBJ whole genome shotgun (WGS) entry which is preliminary data.</text>
</comment>
<feature type="domain" description="Major facilitator superfamily (MFS) profile" evidence="7">
    <location>
        <begin position="26"/>
        <end position="475"/>
    </location>
</feature>
<feature type="transmembrane region" description="Helical" evidence="6">
    <location>
        <begin position="421"/>
        <end position="440"/>
    </location>
</feature>
<keyword evidence="9" id="KW-1185">Reference proteome</keyword>
<dbReference type="GO" id="GO:0016020">
    <property type="term" value="C:membrane"/>
    <property type="evidence" value="ECO:0007669"/>
    <property type="project" value="UniProtKB-SubCell"/>
</dbReference>
<evidence type="ECO:0000256" key="3">
    <source>
        <dbReference type="ARBA" id="ARBA00022692"/>
    </source>
</evidence>
<gene>
    <name evidence="8" type="ORF">B0H17DRAFT_1205131</name>
</gene>
<name>A0AAD7GEG0_MYCRO</name>
<feature type="transmembrane region" description="Helical" evidence="6">
    <location>
        <begin position="314"/>
        <end position="339"/>
    </location>
</feature>
<dbReference type="InterPro" id="IPR020846">
    <property type="entry name" value="MFS_dom"/>
</dbReference>
<evidence type="ECO:0000256" key="4">
    <source>
        <dbReference type="ARBA" id="ARBA00022989"/>
    </source>
</evidence>
<evidence type="ECO:0000256" key="6">
    <source>
        <dbReference type="SAM" id="Phobius"/>
    </source>
</evidence>
<protein>
    <submittedName>
        <fullName evidence="8">Major facilitator superfamily multidrug-resistance, DHA1 sub-family</fullName>
    </submittedName>
</protein>
<feature type="transmembrane region" description="Helical" evidence="6">
    <location>
        <begin position="378"/>
        <end position="401"/>
    </location>
</feature>
<reference evidence="8" key="1">
    <citation type="submission" date="2023-03" db="EMBL/GenBank/DDBJ databases">
        <title>Massive genome expansion in bonnet fungi (Mycena s.s.) driven by repeated elements and novel gene families across ecological guilds.</title>
        <authorList>
            <consortium name="Lawrence Berkeley National Laboratory"/>
            <person name="Harder C.B."/>
            <person name="Miyauchi S."/>
            <person name="Viragh M."/>
            <person name="Kuo A."/>
            <person name="Thoen E."/>
            <person name="Andreopoulos B."/>
            <person name="Lu D."/>
            <person name="Skrede I."/>
            <person name="Drula E."/>
            <person name="Henrissat B."/>
            <person name="Morin E."/>
            <person name="Kohler A."/>
            <person name="Barry K."/>
            <person name="LaButti K."/>
            <person name="Morin E."/>
            <person name="Salamov A."/>
            <person name="Lipzen A."/>
            <person name="Mereny Z."/>
            <person name="Hegedus B."/>
            <person name="Baldrian P."/>
            <person name="Stursova M."/>
            <person name="Weitz H."/>
            <person name="Taylor A."/>
            <person name="Grigoriev I.V."/>
            <person name="Nagy L.G."/>
            <person name="Martin F."/>
            <person name="Kauserud H."/>
        </authorList>
    </citation>
    <scope>NUCLEOTIDE SEQUENCE</scope>
    <source>
        <strain evidence="8">CBHHK067</strain>
    </source>
</reference>
<evidence type="ECO:0000313" key="8">
    <source>
        <dbReference type="EMBL" id="KAJ7683432.1"/>
    </source>
</evidence>
<dbReference type="EMBL" id="JARKIE010000108">
    <property type="protein sequence ID" value="KAJ7683432.1"/>
    <property type="molecule type" value="Genomic_DNA"/>
</dbReference>
<feature type="transmembrane region" description="Helical" evidence="6">
    <location>
        <begin position="27"/>
        <end position="52"/>
    </location>
</feature>
<comment type="subcellular location">
    <subcellularLocation>
        <location evidence="1">Membrane</location>
        <topology evidence="1">Multi-pass membrane protein</topology>
    </subcellularLocation>
</comment>
<dbReference type="Gene3D" id="1.20.1250.20">
    <property type="entry name" value="MFS general substrate transporter like domains"/>
    <property type="match status" value="1"/>
</dbReference>
<feature type="transmembrane region" description="Helical" evidence="6">
    <location>
        <begin position="452"/>
        <end position="471"/>
    </location>
</feature>
<feature type="transmembrane region" description="Helical" evidence="6">
    <location>
        <begin position="199"/>
        <end position="221"/>
    </location>
</feature>
<dbReference type="PROSITE" id="PS00216">
    <property type="entry name" value="SUGAR_TRANSPORT_1"/>
    <property type="match status" value="1"/>
</dbReference>
<dbReference type="InterPro" id="IPR005829">
    <property type="entry name" value="Sugar_transporter_CS"/>
</dbReference>
<dbReference type="AlphaFoldDB" id="A0AAD7GEG0"/>
<feature type="transmembrane region" description="Helical" evidence="6">
    <location>
        <begin position="64"/>
        <end position="84"/>
    </location>
</feature>
<keyword evidence="5 6" id="KW-0472">Membrane</keyword>
<dbReference type="InterPro" id="IPR011701">
    <property type="entry name" value="MFS"/>
</dbReference>
<sequence length="475" mass="50398">MPTSDIPDDEPGELASMHRTPLPKIQLFIVLCIQLAEPITALVIFPFVLQFVRDTGITGGDEARYVGLIESVFFLGEAVTVFQVGRLSDIYGRRPFLLVGLLGLALSMMGFGLSNTVWALLGFRCAQGAFNGTTGAATTVIMEISDASNLATMMSMSGTVWSVGSSMGSFIGGTLANPAAKWPDNTTSLTLDFLRAHPYFLPCGVAAGFALASFFFALVGLRETSPSAVARLQQKQRSPATETDPLLGGQNLCSESFDANTVPTVRELITRPVCLVLGNYGLFTFLDMANTSLQTLVYATPIGMGGLGLESFDIGLILGLTITINCFIQFFFGGAIIRYFGPRAIFTATFCLEATTPLACALTTFFAKRAGRIDGAVIAVLVCQLSPSFLIASAHASTYVLTMDAAPNPASRGGVNGLLRLVGTTLRCAAPLFASTLFALSNTNNLAGGYMVYIIQGVLALAAIWCSMLLLRNLP</sequence>
<evidence type="ECO:0000256" key="1">
    <source>
        <dbReference type="ARBA" id="ARBA00004141"/>
    </source>
</evidence>
<dbReference type="GO" id="GO:0022857">
    <property type="term" value="F:transmembrane transporter activity"/>
    <property type="evidence" value="ECO:0007669"/>
    <property type="project" value="InterPro"/>
</dbReference>